<reference evidence="2 3" key="1">
    <citation type="journal article" date="2016" name="Front. Microbiol.">
        <title>Genomic Resource of Rice Seed Associated Bacteria.</title>
        <authorList>
            <person name="Midha S."/>
            <person name="Bansal K."/>
            <person name="Sharma S."/>
            <person name="Kumar N."/>
            <person name="Patil P.P."/>
            <person name="Chaudhry V."/>
            <person name="Patil P.B."/>
        </authorList>
    </citation>
    <scope>NUCLEOTIDE SEQUENCE [LARGE SCALE GENOMIC DNA]</scope>
    <source>
        <strain evidence="2 3">NS220</strain>
    </source>
</reference>
<evidence type="ECO:0000259" key="1">
    <source>
        <dbReference type="Pfam" id="PF03551"/>
    </source>
</evidence>
<dbReference type="AlphaFoldDB" id="A0A147ESC3"/>
<dbReference type="PANTHER" id="PTHR43252:SF7">
    <property type="entry name" value="TRANSCRIPTIONAL REGULATOR YQJI"/>
    <property type="match status" value="1"/>
</dbReference>
<dbReference type="PATRIC" id="fig|2033.6.peg.1164"/>
<accession>A0A147ESC3</accession>
<dbReference type="EMBL" id="LDRT01000168">
    <property type="protein sequence ID" value="KTR87551.1"/>
    <property type="molecule type" value="Genomic_DNA"/>
</dbReference>
<evidence type="ECO:0000313" key="3">
    <source>
        <dbReference type="Proteomes" id="UP000075025"/>
    </source>
</evidence>
<organism evidence="2 3">
    <name type="scientific">Microbacterium testaceum</name>
    <name type="common">Aureobacterium testaceum</name>
    <name type="synonym">Brevibacterium testaceum</name>
    <dbReference type="NCBI Taxonomy" id="2033"/>
    <lineage>
        <taxon>Bacteria</taxon>
        <taxon>Bacillati</taxon>
        <taxon>Actinomycetota</taxon>
        <taxon>Actinomycetes</taxon>
        <taxon>Micrococcales</taxon>
        <taxon>Microbacteriaceae</taxon>
        <taxon>Microbacterium</taxon>
    </lineage>
</organism>
<dbReference type="Proteomes" id="UP000075025">
    <property type="component" value="Unassembled WGS sequence"/>
</dbReference>
<dbReference type="Gene3D" id="1.10.10.10">
    <property type="entry name" value="Winged helix-like DNA-binding domain superfamily/Winged helix DNA-binding domain"/>
    <property type="match status" value="1"/>
</dbReference>
<proteinExistence type="predicted"/>
<dbReference type="InterPro" id="IPR005149">
    <property type="entry name" value="Tscrpt_reg_PadR_N"/>
</dbReference>
<feature type="domain" description="Transcription regulator PadR N-terminal" evidence="1">
    <location>
        <begin position="14"/>
        <end position="89"/>
    </location>
</feature>
<dbReference type="Pfam" id="PF03551">
    <property type="entry name" value="PadR"/>
    <property type="match status" value="1"/>
</dbReference>
<dbReference type="OrthoDB" id="8443918at2"/>
<comment type="caution">
    <text evidence="2">The sequence shown here is derived from an EMBL/GenBank/DDBJ whole genome shotgun (WGS) entry which is preliminary data.</text>
</comment>
<dbReference type="InterPro" id="IPR036388">
    <property type="entry name" value="WH-like_DNA-bd_sf"/>
</dbReference>
<sequence length="207" mass="23873">MPETSRLTPIAVMILATLREADMHTYELVRLLKERRDDRLVPLQKGTIYHTVARLERDGLLAEVGVDREGNRPERTTYTLLDAGRHAVEEWVRAELPQIDRQSDFRVALSEAHNLERDEVVALLDQRRVMLDASIEEHRAGLEFAAERDIPEQFLVELQRQAALLDAELAWQDSLRARLADRTLPWGVAETPEHIKNTHRVSRETFA</sequence>
<dbReference type="PANTHER" id="PTHR43252">
    <property type="entry name" value="TRANSCRIPTIONAL REGULATOR YQJI"/>
    <property type="match status" value="1"/>
</dbReference>
<name>A0A147ESC3_MICTE</name>
<evidence type="ECO:0000313" key="2">
    <source>
        <dbReference type="EMBL" id="KTR87551.1"/>
    </source>
</evidence>
<protein>
    <submittedName>
        <fullName evidence="2">Transcriptional regulator</fullName>
    </submittedName>
</protein>
<dbReference type="InterPro" id="IPR036390">
    <property type="entry name" value="WH_DNA-bd_sf"/>
</dbReference>
<gene>
    <name evidence="2" type="ORF">NS220_17620</name>
</gene>
<dbReference type="RefSeq" id="WP_058625278.1">
    <property type="nucleotide sequence ID" value="NZ_LDRT01000168.1"/>
</dbReference>
<dbReference type="SUPFAM" id="SSF46785">
    <property type="entry name" value="Winged helix' DNA-binding domain"/>
    <property type="match status" value="1"/>
</dbReference>